<dbReference type="GO" id="GO:0032040">
    <property type="term" value="C:small-subunit processome"/>
    <property type="evidence" value="ECO:0007669"/>
    <property type="project" value="TreeGrafter"/>
</dbReference>
<organism evidence="8 9">
    <name type="scientific">Cocos nucifera</name>
    <name type="common">Coconut palm</name>
    <dbReference type="NCBI Taxonomy" id="13894"/>
    <lineage>
        <taxon>Eukaryota</taxon>
        <taxon>Viridiplantae</taxon>
        <taxon>Streptophyta</taxon>
        <taxon>Embryophyta</taxon>
        <taxon>Tracheophyta</taxon>
        <taxon>Spermatophyta</taxon>
        <taxon>Magnoliopsida</taxon>
        <taxon>Liliopsida</taxon>
        <taxon>Arecaceae</taxon>
        <taxon>Arecoideae</taxon>
        <taxon>Cocoseae</taxon>
        <taxon>Attaleinae</taxon>
        <taxon>Cocos</taxon>
    </lineage>
</organism>
<evidence type="ECO:0000256" key="1">
    <source>
        <dbReference type="ARBA" id="ARBA00004123"/>
    </source>
</evidence>
<evidence type="ECO:0000256" key="4">
    <source>
        <dbReference type="ARBA" id="ARBA00023242"/>
    </source>
</evidence>
<feature type="compositionally biased region" description="Basic residues" evidence="5">
    <location>
        <begin position="1"/>
        <end position="15"/>
    </location>
</feature>
<dbReference type="Pfam" id="PF09368">
    <property type="entry name" value="Sas10"/>
    <property type="match status" value="1"/>
</dbReference>
<reference evidence="8" key="1">
    <citation type="journal article" date="2017" name="Gigascience">
        <title>The genome draft of coconut (Cocos nucifera).</title>
        <authorList>
            <person name="Xiao Y."/>
            <person name="Xu P."/>
            <person name="Fan H."/>
            <person name="Baudouin L."/>
            <person name="Xia W."/>
            <person name="Bocs S."/>
            <person name="Xu J."/>
            <person name="Li Q."/>
            <person name="Guo A."/>
            <person name="Zhou L."/>
            <person name="Li J."/>
            <person name="Wu Y."/>
            <person name="Ma Z."/>
            <person name="Armero A."/>
            <person name="Issali A.E."/>
            <person name="Liu N."/>
            <person name="Peng M."/>
            <person name="Yang Y."/>
        </authorList>
    </citation>
    <scope>NUCLEOTIDE SEQUENCE</scope>
    <source>
        <tissue evidence="8">Spear leaf of Hainan Tall coconut</tissue>
    </source>
</reference>
<keyword evidence="3" id="KW-0597">Phosphoprotein</keyword>
<protein>
    <submittedName>
        <fullName evidence="8">Something about silencing protein 10</fullName>
    </submittedName>
</protein>
<dbReference type="OrthoDB" id="1924577at2759"/>
<dbReference type="Proteomes" id="UP000797356">
    <property type="component" value="Chromosome 4"/>
</dbReference>
<feature type="region of interest" description="Disordered" evidence="5">
    <location>
        <begin position="476"/>
        <end position="499"/>
    </location>
</feature>
<feature type="domain" description="Sas10 C-terminal" evidence="7">
    <location>
        <begin position="583"/>
        <end position="615"/>
    </location>
</feature>
<dbReference type="PANTHER" id="PTHR13237:SF8">
    <property type="entry name" value="SOMETHING ABOUT SILENCING PROTEIN 10"/>
    <property type="match status" value="1"/>
</dbReference>
<feature type="compositionally biased region" description="Acidic residues" evidence="5">
    <location>
        <begin position="515"/>
        <end position="544"/>
    </location>
</feature>
<evidence type="ECO:0000313" key="9">
    <source>
        <dbReference type="Proteomes" id="UP000797356"/>
    </source>
</evidence>
<proteinExistence type="inferred from homology"/>
<comment type="similarity">
    <text evidence="2">Belongs to the SAS10 family.</text>
</comment>
<evidence type="ECO:0000256" key="2">
    <source>
        <dbReference type="ARBA" id="ARBA00010979"/>
    </source>
</evidence>
<name>A0A8K0I5V6_COCNU</name>
<accession>A0A8K0I5V6</accession>
<feature type="compositionally biased region" description="Basic and acidic residues" evidence="5">
    <location>
        <begin position="488"/>
        <end position="497"/>
    </location>
</feature>
<keyword evidence="6" id="KW-1133">Transmembrane helix</keyword>
<comment type="subcellular location">
    <subcellularLocation>
        <location evidence="1">Nucleus</location>
    </subcellularLocation>
</comment>
<dbReference type="AlphaFoldDB" id="A0A8K0I5V6"/>
<gene>
    <name evidence="8" type="ORF">COCNU_04G007660</name>
</gene>
<dbReference type="GO" id="GO:0000462">
    <property type="term" value="P:maturation of SSU-rRNA from tricistronic rRNA transcript (SSU-rRNA, 5.8S rRNA, LSU-rRNA)"/>
    <property type="evidence" value="ECO:0007669"/>
    <property type="project" value="TreeGrafter"/>
</dbReference>
<dbReference type="Pfam" id="PF04000">
    <property type="entry name" value="Sas10_Utp3"/>
    <property type="match status" value="1"/>
</dbReference>
<evidence type="ECO:0000256" key="5">
    <source>
        <dbReference type="SAM" id="MobiDB-lite"/>
    </source>
</evidence>
<evidence type="ECO:0000256" key="3">
    <source>
        <dbReference type="ARBA" id="ARBA00022553"/>
    </source>
</evidence>
<evidence type="ECO:0000313" key="8">
    <source>
        <dbReference type="EMBL" id="KAG1338460.1"/>
    </source>
</evidence>
<comment type="caution">
    <text evidence="8">The sequence shown here is derived from an EMBL/GenBank/DDBJ whole genome shotgun (WGS) entry which is preliminary data.</text>
</comment>
<dbReference type="EMBL" id="CM017875">
    <property type="protein sequence ID" value="KAG1338460.1"/>
    <property type="molecule type" value="Genomic_DNA"/>
</dbReference>
<sequence length="711" mass="80688">MGKGSKRQKKAARRSIKSDTKDDAFREDDMDDEIDAFHKQRDVIPLDVNDEEDEDFEEPVFDFELQDRQNIYSRSLEAEKMKWMNRKRKKKKKGRLCGKYLLGIFDLGLQVLLLFFSVKLKLQSSDEDLPMEEEAEVLKIQREKAKSLSMEDFGIEEADQDESDSEERDKTIQEALDGKKVMGILDVDGALEDSPFENHEKIKKDLSALSKEEQMDVVYSSAPELVGLLSELNEAVDQLQKVKPVLDQARERKETADGGMHYLEVKQILLLTYCQAISFYLLLKSEGHSIRDHPVIARLVEIKNLVEKVKQIDANLPSQIEDILIHKSVNGSSNRLVGESVPLKPEPQTACRSAKPHEAALVNKTIELAKVDSSKDNHDGSAGQKQEDAQVGLRSLEMLKVRANLEEKLKQKGIYNFTSSKSEEMQNHTLKPVNRSLETVNDFDDEVQQNVLGHRMNNGHVSLLKTSKLSQLVATKANKSKVTSGDDDLPKRDDIGERRRKHELRVLARAGANPMDDDDMADEDGSLEENPMDIDASEDGDTISSEDEFYKEVKKRRAEKLKAKAELYSRTPAIPSSEEPEADGKRQITYQMEKNRGLTRPRKKLTKIPRKKYKVIVGRLSTKKQLSDGKGKYGTLESLLVHMVVSQLESTPVSAEVLGSKVENIIKFGIMSAAQVHYAICLGQVLMYNVDSRKKRMISYWIFNFGLSRWC</sequence>
<feature type="transmembrane region" description="Helical" evidence="6">
    <location>
        <begin position="96"/>
        <end position="116"/>
    </location>
</feature>
<feature type="region of interest" description="Disordered" evidence="5">
    <location>
        <begin position="511"/>
        <end position="544"/>
    </location>
</feature>
<dbReference type="InterPro" id="IPR007146">
    <property type="entry name" value="Sas10/Utp3/C1D"/>
</dbReference>
<evidence type="ECO:0000259" key="7">
    <source>
        <dbReference type="Pfam" id="PF09368"/>
    </source>
</evidence>
<dbReference type="PANTHER" id="PTHR13237">
    <property type="entry name" value="SOMETHING ABOUT SILENCING PROTEIN 10-RELATED"/>
    <property type="match status" value="1"/>
</dbReference>
<keyword evidence="6" id="KW-0472">Membrane</keyword>
<keyword evidence="9" id="KW-1185">Reference proteome</keyword>
<keyword evidence="4" id="KW-0539">Nucleus</keyword>
<evidence type="ECO:0000256" key="6">
    <source>
        <dbReference type="SAM" id="Phobius"/>
    </source>
</evidence>
<keyword evidence="6" id="KW-0812">Transmembrane</keyword>
<reference evidence="8" key="2">
    <citation type="submission" date="2019-07" db="EMBL/GenBank/DDBJ databases">
        <authorList>
            <person name="Yang Y."/>
            <person name="Bocs S."/>
            <person name="Baudouin L."/>
        </authorList>
    </citation>
    <scope>NUCLEOTIDE SEQUENCE</scope>
    <source>
        <tissue evidence="8">Spear leaf of Hainan Tall coconut</tissue>
    </source>
</reference>
<dbReference type="InterPro" id="IPR018972">
    <property type="entry name" value="Sas10_C_dom"/>
</dbReference>
<feature type="region of interest" description="Disordered" evidence="5">
    <location>
        <begin position="1"/>
        <end position="29"/>
    </location>
</feature>